<proteinExistence type="inferred from homology"/>
<organism evidence="4 5">
    <name type="scientific">Streptomyces oceani</name>
    <dbReference type="NCBI Taxonomy" id="1075402"/>
    <lineage>
        <taxon>Bacteria</taxon>
        <taxon>Bacillati</taxon>
        <taxon>Actinomycetota</taxon>
        <taxon>Actinomycetes</taxon>
        <taxon>Kitasatosporales</taxon>
        <taxon>Streptomycetaceae</taxon>
        <taxon>Streptomyces</taxon>
    </lineage>
</organism>
<evidence type="ECO:0000259" key="3">
    <source>
        <dbReference type="Pfam" id="PF01648"/>
    </source>
</evidence>
<dbReference type="GO" id="GO:0019878">
    <property type="term" value="P:lysine biosynthetic process via aminoadipic acid"/>
    <property type="evidence" value="ECO:0007669"/>
    <property type="project" value="TreeGrafter"/>
</dbReference>
<gene>
    <name evidence="4" type="ORF">AN216_14105</name>
</gene>
<dbReference type="PANTHER" id="PTHR12215">
    <property type="entry name" value="PHOSPHOPANTETHEINE TRANSFERASE"/>
    <property type="match status" value="1"/>
</dbReference>
<comment type="similarity">
    <text evidence="1">Belongs to the P-Pant transferase superfamily. Gsp/Sfp/HetI/AcpT family.</text>
</comment>
<dbReference type="AlphaFoldDB" id="A0A1E7KG29"/>
<dbReference type="InterPro" id="IPR008278">
    <property type="entry name" value="4-PPantetheinyl_Trfase_dom"/>
</dbReference>
<dbReference type="STRING" id="1075402.AN216_14105"/>
<dbReference type="Pfam" id="PF01648">
    <property type="entry name" value="ACPS"/>
    <property type="match status" value="1"/>
</dbReference>
<evidence type="ECO:0000256" key="1">
    <source>
        <dbReference type="ARBA" id="ARBA00010990"/>
    </source>
</evidence>
<evidence type="ECO:0000313" key="4">
    <source>
        <dbReference type="EMBL" id="OEV02887.1"/>
    </source>
</evidence>
<dbReference type="EMBL" id="LJGU01000127">
    <property type="protein sequence ID" value="OEV02887.1"/>
    <property type="molecule type" value="Genomic_DNA"/>
</dbReference>
<keyword evidence="5" id="KW-1185">Reference proteome</keyword>
<comment type="caution">
    <text evidence="4">The sequence shown here is derived from an EMBL/GenBank/DDBJ whole genome shotgun (WGS) entry which is preliminary data.</text>
</comment>
<feature type="domain" description="4'-phosphopantetheinyl transferase" evidence="3">
    <location>
        <begin position="131"/>
        <end position="201"/>
    </location>
</feature>
<name>A0A1E7KG29_9ACTN</name>
<dbReference type="GO" id="GO:0005829">
    <property type="term" value="C:cytosol"/>
    <property type="evidence" value="ECO:0007669"/>
    <property type="project" value="TreeGrafter"/>
</dbReference>
<evidence type="ECO:0000256" key="2">
    <source>
        <dbReference type="ARBA" id="ARBA00022679"/>
    </source>
</evidence>
<protein>
    <recommendedName>
        <fullName evidence="3">4'-phosphopantetheinyl transferase domain-containing protein</fullName>
    </recommendedName>
</protein>
<dbReference type="PANTHER" id="PTHR12215:SF10">
    <property type="entry name" value="L-AMINOADIPATE-SEMIALDEHYDE DEHYDROGENASE-PHOSPHOPANTETHEINYL TRANSFERASE"/>
    <property type="match status" value="1"/>
</dbReference>
<sequence>MGASIAVTADGRDEWIEARETLHAHGSVLVHGRLPDWRPQAADNETLSTAVGGGRTGRRQLAHAAARERRAASHLLLGHAVAVALCTDVAEIELTRGPTGRPAVRGCDQIDISLSHTADLLLVGLTTRGLIGVDAEPADRRLRAAGLERRVCTVRERGDLDALPPRERASGLLRLWTLKESYTKAIGQGQRFPFDAFGFGPEGEPVRVHRPDGTPATGSEWSFRSDIRYVHGVAFRMSAAVRDVGLGRTTDIDVATTLDAGIVSTVQEALDGWE</sequence>
<dbReference type="InterPro" id="IPR037143">
    <property type="entry name" value="4-PPantetheinyl_Trfase_dom_sf"/>
</dbReference>
<dbReference type="SUPFAM" id="SSF56214">
    <property type="entry name" value="4'-phosphopantetheinyl transferase"/>
    <property type="match status" value="2"/>
</dbReference>
<dbReference type="Proteomes" id="UP000176101">
    <property type="component" value="Unassembled WGS sequence"/>
</dbReference>
<evidence type="ECO:0000313" key="5">
    <source>
        <dbReference type="Proteomes" id="UP000176101"/>
    </source>
</evidence>
<dbReference type="OrthoDB" id="190168at2"/>
<dbReference type="GO" id="GO:0008897">
    <property type="term" value="F:holo-[acyl-carrier-protein] synthase activity"/>
    <property type="evidence" value="ECO:0007669"/>
    <property type="project" value="InterPro"/>
</dbReference>
<dbReference type="InterPro" id="IPR050559">
    <property type="entry name" value="P-Pant_transferase_sf"/>
</dbReference>
<reference evidence="4 5" key="1">
    <citation type="journal article" date="2016" name="Front. Microbiol.">
        <title>Comparative Genomics Analysis of Streptomyces Species Reveals Their Adaptation to the Marine Environment and Their Diversity at the Genomic Level.</title>
        <authorList>
            <person name="Tian X."/>
            <person name="Zhang Z."/>
            <person name="Yang T."/>
            <person name="Chen M."/>
            <person name="Li J."/>
            <person name="Chen F."/>
            <person name="Yang J."/>
            <person name="Li W."/>
            <person name="Zhang B."/>
            <person name="Zhang Z."/>
            <person name="Wu J."/>
            <person name="Zhang C."/>
            <person name="Long L."/>
            <person name="Xiao J."/>
        </authorList>
    </citation>
    <scope>NUCLEOTIDE SEQUENCE [LARGE SCALE GENOMIC DNA]</scope>
    <source>
        <strain evidence="4 5">SCSIO 02100</strain>
    </source>
</reference>
<dbReference type="GO" id="GO:0000287">
    <property type="term" value="F:magnesium ion binding"/>
    <property type="evidence" value="ECO:0007669"/>
    <property type="project" value="InterPro"/>
</dbReference>
<dbReference type="Gene3D" id="3.90.470.20">
    <property type="entry name" value="4'-phosphopantetheinyl transferase domain"/>
    <property type="match status" value="2"/>
</dbReference>
<accession>A0A1E7KG29</accession>
<keyword evidence="2" id="KW-0808">Transferase</keyword>